<dbReference type="InterPro" id="IPR046960">
    <property type="entry name" value="PPR_At4g14850-like_plant"/>
</dbReference>
<evidence type="ECO:0000256" key="2">
    <source>
        <dbReference type="ARBA" id="ARBA00061659"/>
    </source>
</evidence>
<dbReference type="InterPro" id="IPR002885">
    <property type="entry name" value="PPR_rpt"/>
</dbReference>
<evidence type="ECO:0000256" key="1">
    <source>
        <dbReference type="ARBA" id="ARBA00022737"/>
    </source>
</evidence>
<feature type="repeat" description="PPR" evidence="3">
    <location>
        <begin position="573"/>
        <end position="607"/>
    </location>
</feature>
<dbReference type="SUPFAM" id="SSF48452">
    <property type="entry name" value="TPR-like"/>
    <property type="match status" value="1"/>
</dbReference>
<evidence type="ECO:0000313" key="4">
    <source>
        <dbReference type="EMBL" id="KAK4432410.1"/>
    </source>
</evidence>
<dbReference type="PANTHER" id="PTHR47926">
    <property type="entry name" value="PENTATRICOPEPTIDE REPEAT-CONTAINING PROTEIN"/>
    <property type="match status" value="1"/>
</dbReference>
<feature type="repeat" description="PPR" evidence="3">
    <location>
        <begin position="202"/>
        <end position="232"/>
    </location>
</feature>
<name>A0AAE2CS16_9LAMI</name>
<feature type="repeat" description="PPR" evidence="3">
    <location>
        <begin position="273"/>
        <end position="303"/>
    </location>
</feature>
<dbReference type="GO" id="GO:0009451">
    <property type="term" value="P:RNA modification"/>
    <property type="evidence" value="ECO:0007669"/>
    <property type="project" value="InterPro"/>
</dbReference>
<feature type="repeat" description="PPR" evidence="3">
    <location>
        <begin position="436"/>
        <end position="470"/>
    </location>
</feature>
<dbReference type="InterPro" id="IPR046848">
    <property type="entry name" value="E_motif"/>
</dbReference>
<dbReference type="EMBL" id="JACGWO010000003">
    <property type="protein sequence ID" value="KAK4432410.1"/>
    <property type="molecule type" value="Genomic_DNA"/>
</dbReference>
<keyword evidence="1" id="KW-0677">Repeat</keyword>
<dbReference type="Pfam" id="PF01535">
    <property type="entry name" value="PPR"/>
    <property type="match status" value="7"/>
</dbReference>
<dbReference type="FunFam" id="1.25.40.10:FF:000090">
    <property type="entry name" value="Pentatricopeptide repeat-containing protein, chloroplastic"/>
    <property type="match status" value="1"/>
</dbReference>
<dbReference type="PROSITE" id="PS51375">
    <property type="entry name" value="PPR"/>
    <property type="match status" value="6"/>
</dbReference>
<dbReference type="FunFam" id="1.25.40.10:FF:000196">
    <property type="entry name" value="Pentatricopeptide repeat-containing protein At4g14850"/>
    <property type="match status" value="1"/>
</dbReference>
<proteinExistence type="inferred from homology"/>
<sequence>MKLAQPLPRQALQTLLQNDGYRINYTLYGHLIQRCTDRRLSRQAKQLHARLILSSTTADNFLASKLIAFYSKIHQLSYARHVFDQIPYKNTFAYNALLIAYSVHGRHGETLELFRTSLSWRDDDCGDLADVKPDSFTLSCVLKAMSEVVLDGPLWAGMIHCYVIKNGLDLDVFVGNGLVTYYSRCDDLVSARSLFNEMPYRDLVSWNSMLSGYSQGGFYEECKDLYRMMLSLEDIRPDGVTAVSVLHACAQSTDLVFGMEVHQYVMDNGIEMDLSVCNSIIAVYAKCGSLDYARELFEEMSDKDEITYSTIVSGYMVHGFIDEAMKIFRDMKNPGLSTWNAVISGSVQNNQYDKVLDLVRQMQAFDIKPNSVTLSSILPAIPYVSHLKGGKEIHAYAIKISCDRNTYVVTALIDTYAKLGFLGGAQRVFNLTKDRSVIVWTAIISAYSAHGDANMALSLFDEMLNSKTKPDAVTFTAVLAACAHAGLVEKAREVFNSVLPKYGIHPLPNHYACVVACLSRAGKLSEAVEFVQKMPTEPTAQVWGALLTGASESGDVELAKFVCDHLFELEPENPSNYIVMANLYSKAGRWEEAERVREKMNTIGFKKVAGSSRIETSGGLLSFIAGGATDEKTNKIL</sequence>
<evidence type="ECO:0000256" key="3">
    <source>
        <dbReference type="PROSITE-ProRule" id="PRU00708"/>
    </source>
</evidence>
<comment type="similarity">
    <text evidence="2">Belongs to the PPR family. PCMP-E subfamily.</text>
</comment>
<dbReference type="PANTHER" id="PTHR47926:SF472">
    <property type="entry name" value="REPEAT (PPR) SUPERFAMILY PROTEIN, PUTATIVE-RELATED"/>
    <property type="match status" value="1"/>
</dbReference>
<dbReference type="Proteomes" id="UP001293254">
    <property type="component" value="Unassembled WGS sequence"/>
</dbReference>
<dbReference type="AlphaFoldDB" id="A0AAE2CS16"/>
<dbReference type="NCBIfam" id="TIGR00756">
    <property type="entry name" value="PPR"/>
    <property type="match status" value="6"/>
</dbReference>
<dbReference type="InterPro" id="IPR011990">
    <property type="entry name" value="TPR-like_helical_dom_sf"/>
</dbReference>
<dbReference type="GO" id="GO:0003723">
    <property type="term" value="F:RNA binding"/>
    <property type="evidence" value="ECO:0007669"/>
    <property type="project" value="InterPro"/>
</dbReference>
<feature type="repeat" description="PPR" evidence="3">
    <location>
        <begin position="304"/>
        <end position="338"/>
    </location>
</feature>
<dbReference type="Pfam" id="PF13041">
    <property type="entry name" value="PPR_2"/>
    <property type="match status" value="2"/>
</dbReference>
<organism evidence="4 5">
    <name type="scientific">Sesamum alatum</name>
    <dbReference type="NCBI Taxonomy" id="300844"/>
    <lineage>
        <taxon>Eukaryota</taxon>
        <taxon>Viridiplantae</taxon>
        <taxon>Streptophyta</taxon>
        <taxon>Embryophyta</taxon>
        <taxon>Tracheophyta</taxon>
        <taxon>Spermatophyta</taxon>
        <taxon>Magnoliopsida</taxon>
        <taxon>eudicotyledons</taxon>
        <taxon>Gunneridae</taxon>
        <taxon>Pentapetalae</taxon>
        <taxon>asterids</taxon>
        <taxon>lamiids</taxon>
        <taxon>Lamiales</taxon>
        <taxon>Pedaliaceae</taxon>
        <taxon>Sesamum</taxon>
    </lineage>
</organism>
<reference evidence="4" key="2">
    <citation type="journal article" date="2024" name="Plant">
        <title>Genomic evolution and insights into agronomic trait innovations of Sesamum species.</title>
        <authorList>
            <person name="Miao H."/>
            <person name="Wang L."/>
            <person name="Qu L."/>
            <person name="Liu H."/>
            <person name="Sun Y."/>
            <person name="Le M."/>
            <person name="Wang Q."/>
            <person name="Wei S."/>
            <person name="Zheng Y."/>
            <person name="Lin W."/>
            <person name="Duan Y."/>
            <person name="Cao H."/>
            <person name="Xiong S."/>
            <person name="Wang X."/>
            <person name="Wei L."/>
            <person name="Li C."/>
            <person name="Ma Q."/>
            <person name="Ju M."/>
            <person name="Zhao R."/>
            <person name="Li G."/>
            <person name="Mu C."/>
            <person name="Tian Q."/>
            <person name="Mei H."/>
            <person name="Zhang T."/>
            <person name="Gao T."/>
            <person name="Zhang H."/>
        </authorList>
    </citation>
    <scope>NUCLEOTIDE SEQUENCE</scope>
    <source>
        <strain evidence="4">3651</strain>
    </source>
</reference>
<dbReference type="Pfam" id="PF20431">
    <property type="entry name" value="E_motif"/>
    <property type="match status" value="1"/>
</dbReference>
<protein>
    <submittedName>
        <fullName evidence="4">Pentatricopeptide repeat-containing protein</fullName>
    </submittedName>
</protein>
<feature type="repeat" description="PPR" evidence="3">
    <location>
        <begin position="471"/>
        <end position="506"/>
    </location>
</feature>
<dbReference type="FunFam" id="1.25.40.10:FF:001537">
    <property type="entry name" value="Pentatricopeptide repeat-containing protein At2g37310"/>
    <property type="match status" value="1"/>
</dbReference>
<comment type="caution">
    <text evidence="4">The sequence shown here is derived from an EMBL/GenBank/DDBJ whole genome shotgun (WGS) entry which is preliminary data.</text>
</comment>
<gene>
    <name evidence="4" type="ORF">Salat_1003100</name>
</gene>
<reference evidence="4" key="1">
    <citation type="submission" date="2020-06" db="EMBL/GenBank/DDBJ databases">
        <authorList>
            <person name="Li T."/>
            <person name="Hu X."/>
            <person name="Zhang T."/>
            <person name="Song X."/>
            <person name="Zhang H."/>
            <person name="Dai N."/>
            <person name="Sheng W."/>
            <person name="Hou X."/>
            <person name="Wei L."/>
        </authorList>
    </citation>
    <scope>NUCLEOTIDE SEQUENCE</scope>
    <source>
        <strain evidence="4">3651</strain>
        <tissue evidence="4">Leaf</tissue>
    </source>
</reference>
<evidence type="ECO:0000313" key="5">
    <source>
        <dbReference type="Proteomes" id="UP001293254"/>
    </source>
</evidence>
<dbReference type="Gene3D" id="1.25.40.10">
    <property type="entry name" value="Tetratricopeptide repeat domain"/>
    <property type="match status" value="6"/>
</dbReference>
<accession>A0AAE2CS16</accession>
<keyword evidence="5" id="KW-1185">Reference proteome</keyword>